<evidence type="ECO:0000313" key="4">
    <source>
        <dbReference type="Proteomes" id="UP000683360"/>
    </source>
</evidence>
<dbReference type="EMBL" id="CAJPWZ010000338">
    <property type="protein sequence ID" value="CAG2190620.1"/>
    <property type="molecule type" value="Genomic_DNA"/>
</dbReference>
<evidence type="ECO:0000256" key="1">
    <source>
        <dbReference type="SAM" id="Phobius"/>
    </source>
</evidence>
<evidence type="ECO:0000313" key="3">
    <source>
        <dbReference type="EMBL" id="CAG2190620.1"/>
    </source>
</evidence>
<dbReference type="OrthoDB" id="6158878at2759"/>
<keyword evidence="1" id="KW-0812">Transmembrane</keyword>
<dbReference type="GO" id="GO:0003824">
    <property type="term" value="F:catalytic activity"/>
    <property type="evidence" value="ECO:0007669"/>
    <property type="project" value="InterPro"/>
</dbReference>
<name>A0A8S3Q5U3_MYTED</name>
<proteinExistence type="predicted"/>
<evidence type="ECO:0000259" key="2">
    <source>
        <dbReference type="Pfam" id="PF03372"/>
    </source>
</evidence>
<gene>
    <name evidence="3" type="ORF">MEDL_5953</name>
</gene>
<keyword evidence="1" id="KW-1133">Transmembrane helix</keyword>
<dbReference type="InterPro" id="IPR005135">
    <property type="entry name" value="Endo/exonuclease/phosphatase"/>
</dbReference>
<keyword evidence="1" id="KW-0472">Membrane</keyword>
<organism evidence="3 4">
    <name type="scientific">Mytilus edulis</name>
    <name type="common">Blue mussel</name>
    <dbReference type="NCBI Taxonomy" id="6550"/>
    <lineage>
        <taxon>Eukaryota</taxon>
        <taxon>Metazoa</taxon>
        <taxon>Spiralia</taxon>
        <taxon>Lophotrochozoa</taxon>
        <taxon>Mollusca</taxon>
        <taxon>Bivalvia</taxon>
        <taxon>Autobranchia</taxon>
        <taxon>Pteriomorphia</taxon>
        <taxon>Mytilida</taxon>
        <taxon>Mytiloidea</taxon>
        <taxon>Mytilidae</taxon>
        <taxon>Mytilinae</taxon>
        <taxon>Mytilus</taxon>
    </lineage>
</organism>
<accession>A0A8S3Q5U3</accession>
<dbReference type="InterPro" id="IPR036691">
    <property type="entry name" value="Endo/exonu/phosph_ase_sf"/>
</dbReference>
<dbReference type="Proteomes" id="UP000683360">
    <property type="component" value="Unassembled WGS sequence"/>
</dbReference>
<feature type="domain" description="Endonuclease/exonuclease/phosphatase" evidence="2">
    <location>
        <begin position="155"/>
        <end position="392"/>
    </location>
</feature>
<sequence length="626" mass="73247">MNRQWNFRDISFRIVRLMVKFSLKHDTYATARYYSIPGKCFLLSSRSKMECSTEDEQEDSEKNTNGHNSIGKSSNYIHVIVPCVVVLILLAAGISIIVVWKHAKLNPLLFLCKQRRTKRTAGDGLDGGNVHELINLTSDDKEKAQQSSENSLQEKQDIFCLQETHCDLDNCLELPNFQRPVHLIRPRTKPSGKRHGGLSVYILNTIRPGVKFLEHATNDFIWLKLDRTFFGFQEDLYICFVYNPPENSSYYRKLDYNILEMIENDIVKYSQSGKIMIAGDLNARTACEIDHIQMDSDKHIPLFDNYKCDSSLIQRKSKDSSINTRGRQLLSLCISSSLRILNGRTMGDLMGAHTCFQPLGSSVVDYFLASEELLPNFTYFHTHNFLPDFSDHCQISCMLKCNTKIYERNLNLALMPDKYIWDDNSVSAFQDAINSNEIKNFIRQYKDKIYDQDSINNAAEDLNKIFLKAADLSLKKIIRKPKKSKKKKIKKNREWQDQDIINLKQNLYRKYKLMQNHNTDPYIRGSFFKCLKSYRKQRRAKIRKFKQDIMNKLDNLYDQNPKAYWQLLDKIKNISNNSQNKSENTIDPSEWQEYFQKLNKNEQYSDDLIKKKLESFHNENSKERTL</sequence>
<comment type="caution">
    <text evidence="3">The sequence shown here is derived from an EMBL/GenBank/DDBJ whole genome shotgun (WGS) entry which is preliminary data.</text>
</comment>
<dbReference type="SUPFAM" id="SSF56219">
    <property type="entry name" value="DNase I-like"/>
    <property type="match status" value="1"/>
</dbReference>
<dbReference type="AlphaFoldDB" id="A0A8S3Q5U3"/>
<keyword evidence="4" id="KW-1185">Reference proteome</keyword>
<feature type="transmembrane region" description="Helical" evidence="1">
    <location>
        <begin position="76"/>
        <end position="100"/>
    </location>
</feature>
<protein>
    <recommendedName>
        <fullName evidence="2">Endonuclease/exonuclease/phosphatase domain-containing protein</fullName>
    </recommendedName>
</protein>
<reference evidence="3" key="1">
    <citation type="submission" date="2021-03" db="EMBL/GenBank/DDBJ databases">
        <authorList>
            <person name="Bekaert M."/>
        </authorList>
    </citation>
    <scope>NUCLEOTIDE SEQUENCE</scope>
</reference>
<dbReference type="Pfam" id="PF03372">
    <property type="entry name" value="Exo_endo_phos"/>
    <property type="match status" value="1"/>
</dbReference>
<dbReference type="Gene3D" id="3.60.10.10">
    <property type="entry name" value="Endonuclease/exonuclease/phosphatase"/>
    <property type="match status" value="1"/>
</dbReference>